<proteinExistence type="predicted"/>
<name>A0A402CYL4_9BACT</name>
<organism evidence="1 2">
    <name type="scientific">Capsulimonas corticalis</name>
    <dbReference type="NCBI Taxonomy" id="2219043"/>
    <lineage>
        <taxon>Bacteria</taxon>
        <taxon>Bacillati</taxon>
        <taxon>Armatimonadota</taxon>
        <taxon>Armatimonadia</taxon>
        <taxon>Capsulimonadales</taxon>
        <taxon>Capsulimonadaceae</taxon>
        <taxon>Capsulimonas</taxon>
    </lineage>
</organism>
<sequence>MTTRIILCVCLVAAAAYGAYEIRFWRTSQGRQLISPRQRVLRSIGLFLLLAAMGLWLGGTYLPVPLKHGPVATRAERAAALRYLAYWTLTALTALPLIPLALLDARANIQQVQGDVQEVAEERRRLKQEASASNLPED</sequence>
<accession>A0A402CYL4</accession>
<evidence type="ECO:0000313" key="2">
    <source>
        <dbReference type="Proteomes" id="UP000287394"/>
    </source>
</evidence>
<protein>
    <submittedName>
        <fullName evidence="1">Uncharacterized protein</fullName>
    </submittedName>
</protein>
<keyword evidence="2" id="KW-1185">Reference proteome</keyword>
<reference evidence="1 2" key="1">
    <citation type="journal article" date="2019" name="Int. J. Syst. Evol. Microbiol.">
        <title>Capsulimonas corticalis gen. nov., sp. nov., an aerobic capsulated bacterium, of a novel bacterial order, Capsulimonadales ord. nov., of the class Armatimonadia of the phylum Armatimonadetes.</title>
        <authorList>
            <person name="Li J."/>
            <person name="Kudo C."/>
            <person name="Tonouchi A."/>
        </authorList>
    </citation>
    <scope>NUCLEOTIDE SEQUENCE [LARGE SCALE GENOMIC DNA]</scope>
    <source>
        <strain evidence="1 2">AX-7</strain>
    </source>
</reference>
<evidence type="ECO:0000313" key="1">
    <source>
        <dbReference type="EMBL" id="BDI31261.1"/>
    </source>
</evidence>
<dbReference type="AlphaFoldDB" id="A0A402CYL4"/>
<dbReference type="Proteomes" id="UP000287394">
    <property type="component" value="Chromosome"/>
</dbReference>
<dbReference type="KEGG" id="ccot:CCAX7_33120"/>
<dbReference type="EMBL" id="AP025739">
    <property type="protein sequence ID" value="BDI31261.1"/>
    <property type="molecule type" value="Genomic_DNA"/>
</dbReference>
<gene>
    <name evidence="1" type="ORF">CCAX7_33120</name>
</gene>
<dbReference type="RefSeq" id="WP_119322443.1">
    <property type="nucleotide sequence ID" value="NZ_AP025739.1"/>
</dbReference>